<accession>A0A6M8HZH5</accession>
<evidence type="ECO:0000256" key="1">
    <source>
        <dbReference type="SAM" id="MobiDB-lite"/>
    </source>
</evidence>
<proteinExistence type="predicted"/>
<keyword evidence="2" id="KW-0472">Membrane</keyword>
<keyword evidence="2" id="KW-1133">Transmembrane helix</keyword>
<sequence length="326" mass="33467">MARDMTALGSSGMAALGLASLAATRLKQQATSRLAKTQNQAASSPSAPARLDPDAAVHAARRLNRAAGVLAASVLADSAVEHYRGQFHNRAMVTPLVTASLSLAVSAHGNADKRPVAHRARDGVYLLAAATGVIGTGFHLYNVLSKPGGLSWQNLFYSAPLGAPAALSLSGAMGFLAERVRDTSPGSSPMIAGVAAGRVVGVATSVGLLGTMGEAGLLHFRGNYQNPFMYVPVSLPPVAAAALGLAALGRTGQRSRWARTLLRLTAAMGYAGAGFHLRGVARQMGGWRNWSQNILNGPPVPAPPSFTGLAMAGLAALGLLEDHPDD</sequence>
<reference evidence="3 4" key="1">
    <citation type="journal article" date="2014" name="World J. Microbiol. Biotechnol.">
        <title>Biodiversity and physiological characteristics of Antarctic and Arctic lichens-associated bacteria.</title>
        <authorList>
            <person name="Lee Y.M."/>
            <person name="Kim E.H."/>
            <person name="Lee H.K."/>
            <person name="Hong S.G."/>
        </authorList>
    </citation>
    <scope>NUCLEOTIDE SEQUENCE [LARGE SCALE GENOMIC DNA]</scope>
    <source>
        <strain evidence="3 4">PAMC 26569</strain>
        <plasmid evidence="3">unnamed6</plasmid>
    </source>
</reference>
<protein>
    <submittedName>
        <fullName evidence="3">Uncharacterized protein</fullName>
    </submittedName>
</protein>
<dbReference type="AlphaFoldDB" id="A0A6M8HZH5"/>
<evidence type="ECO:0000256" key="2">
    <source>
        <dbReference type="SAM" id="Phobius"/>
    </source>
</evidence>
<dbReference type="EMBL" id="CP053713">
    <property type="protein sequence ID" value="QKE93974.1"/>
    <property type="molecule type" value="Genomic_DNA"/>
</dbReference>
<keyword evidence="4" id="KW-1185">Reference proteome</keyword>
<feature type="transmembrane region" description="Helical" evidence="2">
    <location>
        <begin position="123"/>
        <end position="144"/>
    </location>
</feature>
<organism evidence="3 4">
    <name type="scientific">Lichenicola cladoniae</name>
    <dbReference type="NCBI Taxonomy" id="1484109"/>
    <lineage>
        <taxon>Bacteria</taxon>
        <taxon>Pseudomonadati</taxon>
        <taxon>Pseudomonadota</taxon>
        <taxon>Alphaproteobacteria</taxon>
        <taxon>Acetobacterales</taxon>
        <taxon>Acetobacteraceae</taxon>
        <taxon>Lichenicola</taxon>
    </lineage>
</organism>
<keyword evidence="3" id="KW-0614">Plasmid</keyword>
<keyword evidence="2" id="KW-0812">Transmembrane</keyword>
<evidence type="ECO:0000313" key="4">
    <source>
        <dbReference type="Proteomes" id="UP000500767"/>
    </source>
</evidence>
<feature type="compositionally biased region" description="Polar residues" evidence="1">
    <location>
        <begin position="30"/>
        <end position="40"/>
    </location>
</feature>
<feature type="transmembrane region" description="Helical" evidence="2">
    <location>
        <begin position="189"/>
        <end position="209"/>
    </location>
</feature>
<feature type="region of interest" description="Disordered" evidence="1">
    <location>
        <begin position="30"/>
        <end position="51"/>
    </location>
</feature>
<dbReference type="RefSeq" id="WP_171837202.1">
    <property type="nucleotide sequence ID" value="NZ_CP053713.1"/>
</dbReference>
<feature type="transmembrane region" description="Helical" evidence="2">
    <location>
        <begin position="229"/>
        <end position="249"/>
    </location>
</feature>
<geneLocation type="plasmid" evidence="3 4">
    <name>unnamed6</name>
</geneLocation>
<gene>
    <name evidence="3" type="ORF">HN018_28045</name>
</gene>
<feature type="compositionally biased region" description="Low complexity" evidence="1">
    <location>
        <begin position="41"/>
        <end position="51"/>
    </location>
</feature>
<dbReference type="Proteomes" id="UP000500767">
    <property type="component" value="Plasmid unnamed6"/>
</dbReference>
<name>A0A6M8HZH5_9PROT</name>
<dbReference type="KEGG" id="lck:HN018_28045"/>
<feature type="transmembrane region" description="Helical" evidence="2">
    <location>
        <begin position="156"/>
        <end position="177"/>
    </location>
</feature>
<evidence type="ECO:0000313" key="3">
    <source>
        <dbReference type="EMBL" id="QKE93974.1"/>
    </source>
</evidence>